<reference evidence="5 6" key="1">
    <citation type="journal article" date="2017" name="Gigascience">
        <title>Draft genome of the honey bee ectoparasitic mite, Tropilaelaps mercedesae, is shaped by the parasitic life history.</title>
        <authorList>
            <person name="Dong X."/>
            <person name="Armstrong S.D."/>
            <person name="Xia D."/>
            <person name="Makepeace B.L."/>
            <person name="Darby A.C."/>
            <person name="Kadowaki T."/>
        </authorList>
    </citation>
    <scope>NUCLEOTIDE SEQUENCE [LARGE SCALE GENOMIC DNA]</scope>
    <source>
        <strain evidence="5">Wuxi-XJTLU</strain>
    </source>
</reference>
<dbReference type="EMBL" id="MNPL01002990">
    <property type="protein sequence ID" value="OQR77839.1"/>
    <property type="molecule type" value="Genomic_DNA"/>
</dbReference>
<keyword evidence="3" id="KW-0677">Repeat</keyword>
<name>A0A1V9XWI8_9ACAR</name>
<keyword evidence="6" id="KW-1185">Reference proteome</keyword>
<evidence type="ECO:0000256" key="2">
    <source>
        <dbReference type="ARBA" id="ARBA00019992"/>
    </source>
</evidence>
<dbReference type="InterPro" id="IPR011990">
    <property type="entry name" value="TPR-like_helical_dom_sf"/>
</dbReference>
<keyword evidence="4" id="KW-0802">TPR repeat</keyword>
<proteinExistence type="inferred from homology"/>
<evidence type="ECO:0000313" key="6">
    <source>
        <dbReference type="Proteomes" id="UP000192247"/>
    </source>
</evidence>
<evidence type="ECO:0000256" key="1">
    <source>
        <dbReference type="ARBA" id="ARBA00005857"/>
    </source>
</evidence>
<evidence type="ECO:0000313" key="5">
    <source>
        <dbReference type="EMBL" id="OQR77839.1"/>
    </source>
</evidence>
<dbReference type="SUPFAM" id="SSF48452">
    <property type="entry name" value="TPR-like"/>
    <property type="match status" value="1"/>
</dbReference>
<dbReference type="InParanoid" id="A0A1V9XWI8"/>
<dbReference type="Proteomes" id="UP000192247">
    <property type="component" value="Unassembled WGS sequence"/>
</dbReference>
<comment type="similarity">
    <text evidence="1">Belongs to the TTC38 family.</text>
</comment>
<protein>
    <recommendedName>
        <fullName evidence="2">Tetratricopeptide repeat protein 38</fullName>
    </recommendedName>
</protein>
<dbReference type="PANTHER" id="PTHR16263">
    <property type="entry name" value="TETRATRICOPEPTIDE REPEAT PROTEIN 38"/>
    <property type="match status" value="1"/>
</dbReference>
<dbReference type="InterPro" id="IPR033891">
    <property type="entry name" value="TTC38"/>
</dbReference>
<gene>
    <name evidence="5" type="ORF">BIW11_06808</name>
</gene>
<dbReference type="AlphaFoldDB" id="A0A1V9XWI8"/>
<evidence type="ECO:0000256" key="4">
    <source>
        <dbReference type="ARBA" id="ARBA00022803"/>
    </source>
</evidence>
<dbReference type="PANTHER" id="PTHR16263:SF4">
    <property type="entry name" value="TETRATRICOPEPTIDE REPEAT PROTEIN 38"/>
    <property type="match status" value="1"/>
</dbReference>
<comment type="caution">
    <text evidence="5">The sequence shown here is derived from an EMBL/GenBank/DDBJ whole genome shotgun (WGS) entry which is preliminary data.</text>
</comment>
<sequence>MQGVTKRETQHVEAALRLAEGSMYSACTMWENILKEHPTDMLAIKAAHDCYFYLGKQKEMRVSIENVMPKWKADLPLYSYLYGMYAFGLCETGSYVKASKVALRGLELNRNDAWATHANAHVFEMTSQPSQGISFMSRTIADWQPCGLLSCHNFWHWAVYHIEKGESDGALDLFDSEVEKRCGSGSMLDYVDGASLLYRLELEGVDVGHRWSSLYSVTKEHLYDHILLFNDAHFAMTLLGLKDKEYFAKFQDSLNSIQDLTEIDNTKITTMFGKKLIQAMKDYSEGDFDACASALIPLEPQLVQMGGSDAQRDVFNLLMINAALRSSRCKEDAKKLLYRRSAVRRASPMVDRMRKLFVR</sequence>
<dbReference type="OrthoDB" id="1427555at2759"/>
<organism evidence="5 6">
    <name type="scientific">Tropilaelaps mercedesae</name>
    <dbReference type="NCBI Taxonomy" id="418985"/>
    <lineage>
        <taxon>Eukaryota</taxon>
        <taxon>Metazoa</taxon>
        <taxon>Ecdysozoa</taxon>
        <taxon>Arthropoda</taxon>
        <taxon>Chelicerata</taxon>
        <taxon>Arachnida</taxon>
        <taxon>Acari</taxon>
        <taxon>Parasitiformes</taxon>
        <taxon>Mesostigmata</taxon>
        <taxon>Gamasina</taxon>
        <taxon>Dermanyssoidea</taxon>
        <taxon>Laelapidae</taxon>
        <taxon>Tropilaelaps</taxon>
    </lineage>
</organism>
<dbReference type="CDD" id="cd05804">
    <property type="entry name" value="StaR_like"/>
    <property type="match status" value="1"/>
</dbReference>
<evidence type="ECO:0000256" key="3">
    <source>
        <dbReference type="ARBA" id="ARBA00022737"/>
    </source>
</evidence>
<dbReference type="Gene3D" id="1.25.40.10">
    <property type="entry name" value="Tetratricopeptide repeat domain"/>
    <property type="match status" value="1"/>
</dbReference>
<accession>A0A1V9XWI8</accession>